<dbReference type="PANTHER" id="PTHR24198">
    <property type="entry name" value="ANKYRIN REPEAT AND PROTEIN KINASE DOMAIN-CONTAINING PROTEIN"/>
    <property type="match status" value="1"/>
</dbReference>
<dbReference type="Proteomes" id="UP000193642">
    <property type="component" value="Unassembled WGS sequence"/>
</dbReference>
<feature type="repeat" description="ANK" evidence="3">
    <location>
        <begin position="58"/>
        <end position="90"/>
    </location>
</feature>
<dbReference type="OrthoDB" id="2093540at2759"/>
<keyword evidence="1" id="KW-0677">Repeat</keyword>
<dbReference type="AlphaFoldDB" id="A0A1Y2B0L6"/>
<dbReference type="PROSITE" id="PS50088">
    <property type="entry name" value="ANK_REPEAT"/>
    <property type="match status" value="2"/>
</dbReference>
<dbReference type="EMBL" id="MCGO01000095">
    <property type="protein sequence ID" value="ORY28388.1"/>
    <property type="molecule type" value="Genomic_DNA"/>
</dbReference>
<sequence length="104" mass="11397">MINESKADVELLLQYGANCEVRTKDQWTPLHCACVSGNLEMVDILLNHGAELEAQTVEGWTPLICSSMAGNLDVCEMLIGMDASIEATDCNKRTSTHWAAEKVL</sequence>
<gene>
    <name evidence="4" type="ORF">BCR33DRAFT_596223</name>
</gene>
<dbReference type="Pfam" id="PF12796">
    <property type="entry name" value="Ank_2"/>
    <property type="match status" value="1"/>
</dbReference>
<feature type="repeat" description="ANK" evidence="3">
    <location>
        <begin position="25"/>
        <end position="57"/>
    </location>
</feature>
<comment type="caution">
    <text evidence="4">The sequence shown here is derived from an EMBL/GenBank/DDBJ whole genome shotgun (WGS) entry which is preliminary data.</text>
</comment>
<protein>
    <submittedName>
        <fullName evidence="4">Ankyrin</fullName>
    </submittedName>
</protein>
<keyword evidence="2 3" id="KW-0040">ANK repeat</keyword>
<dbReference type="PROSITE" id="PS50297">
    <property type="entry name" value="ANK_REP_REGION"/>
    <property type="match status" value="1"/>
</dbReference>
<keyword evidence="5" id="KW-1185">Reference proteome</keyword>
<proteinExistence type="predicted"/>
<evidence type="ECO:0000256" key="1">
    <source>
        <dbReference type="ARBA" id="ARBA00022737"/>
    </source>
</evidence>
<accession>A0A1Y2B0L6</accession>
<evidence type="ECO:0000256" key="2">
    <source>
        <dbReference type="ARBA" id="ARBA00023043"/>
    </source>
</evidence>
<evidence type="ECO:0000313" key="5">
    <source>
        <dbReference type="Proteomes" id="UP000193642"/>
    </source>
</evidence>
<organism evidence="4 5">
    <name type="scientific">Rhizoclosmatium globosum</name>
    <dbReference type="NCBI Taxonomy" id="329046"/>
    <lineage>
        <taxon>Eukaryota</taxon>
        <taxon>Fungi</taxon>
        <taxon>Fungi incertae sedis</taxon>
        <taxon>Chytridiomycota</taxon>
        <taxon>Chytridiomycota incertae sedis</taxon>
        <taxon>Chytridiomycetes</taxon>
        <taxon>Chytridiales</taxon>
        <taxon>Chytriomycetaceae</taxon>
        <taxon>Rhizoclosmatium</taxon>
    </lineage>
</organism>
<evidence type="ECO:0000256" key="3">
    <source>
        <dbReference type="PROSITE-ProRule" id="PRU00023"/>
    </source>
</evidence>
<dbReference type="SUPFAM" id="SSF48403">
    <property type="entry name" value="Ankyrin repeat"/>
    <property type="match status" value="1"/>
</dbReference>
<dbReference type="Gene3D" id="1.25.40.20">
    <property type="entry name" value="Ankyrin repeat-containing domain"/>
    <property type="match status" value="2"/>
</dbReference>
<evidence type="ECO:0000313" key="4">
    <source>
        <dbReference type="EMBL" id="ORY28388.1"/>
    </source>
</evidence>
<dbReference type="PANTHER" id="PTHR24198:SF165">
    <property type="entry name" value="ANKYRIN REPEAT-CONTAINING PROTEIN-RELATED"/>
    <property type="match status" value="1"/>
</dbReference>
<reference evidence="4 5" key="1">
    <citation type="submission" date="2016-07" db="EMBL/GenBank/DDBJ databases">
        <title>Pervasive Adenine N6-methylation of Active Genes in Fungi.</title>
        <authorList>
            <consortium name="DOE Joint Genome Institute"/>
            <person name="Mondo S.J."/>
            <person name="Dannebaum R.O."/>
            <person name="Kuo R.C."/>
            <person name="Labutti K."/>
            <person name="Haridas S."/>
            <person name="Kuo A."/>
            <person name="Salamov A."/>
            <person name="Ahrendt S.R."/>
            <person name="Lipzen A."/>
            <person name="Sullivan W."/>
            <person name="Andreopoulos W.B."/>
            <person name="Clum A."/>
            <person name="Lindquist E."/>
            <person name="Daum C."/>
            <person name="Ramamoorthy G.K."/>
            <person name="Gryganskyi A."/>
            <person name="Culley D."/>
            <person name="Magnuson J.K."/>
            <person name="James T.Y."/>
            <person name="O'Malley M.A."/>
            <person name="Stajich J.E."/>
            <person name="Spatafora J.W."/>
            <person name="Visel A."/>
            <person name="Grigoriev I.V."/>
        </authorList>
    </citation>
    <scope>NUCLEOTIDE SEQUENCE [LARGE SCALE GENOMIC DNA]</scope>
    <source>
        <strain evidence="4 5">JEL800</strain>
    </source>
</reference>
<dbReference type="InterPro" id="IPR036770">
    <property type="entry name" value="Ankyrin_rpt-contain_sf"/>
</dbReference>
<dbReference type="STRING" id="329046.A0A1Y2B0L6"/>
<dbReference type="InterPro" id="IPR002110">
    <property type="entry name" value="Ankyrin_rpt"/>
</dbReference>
<dbReference type="SMART" id="SM00248">
    <property type="entry name" value="ANK"/>
    <property type="match status" value="2"/>
</dbReference>
<name>A0A1Y2B0L6_9FUNG</name>